<keyword evidence="1" id="KW-0175">Coiled coil</keyword>
<evidence type="ECO:0000313" key="4">
    <source>
        <dbReference type="EMBL" id="MFD1585415.1"/>
    </source>
</evidence>
<dbReference type="EMBL" id="JBHUDJ010000001">
    <property type="protein sequence ID" value="MFD1585415.1"/>
    <property type="molecule type" value="Genomic_DNA"/>
</dbReference>
<evidence type="ECO:0000256" key="1">
    <source>
        <dbReference type="SAM" id="Coils"/>
    </source>
</evidence>
<dbReference type="InterPro" id="IPR055539">
    <property type="entry name" value="DUF7115"/>
</dbReference>
<feature type="domain" description="DUF7115" evidence="3">
    <location>
        <begin position="1"/>
        <end position="106"/>
    </location>
</feature>
<reference evidence="4 5" key="1">
    <citation type="journal article" date="2019" name="Int. J. Syst. Evol. Microbiol.">
        <title>The Global Catalogue of Microorganisms (GCM) 10K type strain sequencing project: providing services to taxonomists for standard genome sequencing and annotation.</title>
        <authorList>
            <consortium name="The Broad Institute Genomics Platform"/>
            <consortium name="The Broad Institute Genome Sequencing Center for Infectious Disease"/>
            <person name="Wu L."/>
            <person name="Ma J."/>
        </authorList>
    </citation>
    <scope>NUCLEOTIDE SEQUENCE [LARGE SCALE GENOMIC DNA]</scope>
    <source>
        <strain evidence="4 5">CGMCC 1.12125</strain>
    </source>
</reference>
<proteinExistence type="predicted"/>
<name>A0ABD6C7M2_9EURY</name>
<dbReference type="RefSeq" id="WP_247377713.1">
    <property type="nucleotide sequence ID" value="NZ_JALLGV010000004.1"/>
</dbReference>
<feature type="compositionally biased region" description="Low complexity" evidence="2">
    <location>
        <begin position="251"/>
        <end position="315"/>
    </location>
</feature>
<feature type="region of interest" description="Disordered" evidence="2">
    <location>
        <begin position="214"/>
        <end position="315"/>
    </location>
</feature>
<protein>
    <recommendedName>
        <fullName evidence="3">DUF7115 domain-containing protein</fullName>
    </recommendedName>
</protein>
<evidence type="ECO:0000259" key="3">
    <source>
        <dbReference type="Pfam" id="PF23428"/>
    </source>
</evidence>
<feature type="coiled-coil region" evidence="1">
    <location>
        <begin position="315"/>
        <end position="349"/>
    </location>
</feature>
<dbReference type="AlphaFoldDB" id="A0ABD6C7M2"/>
<sequence>MEVPSLVRNVLGGEEIEASVNLGDEDTVYLTGSRTLLYRAEGLLSDEKVEEFTHDVERLDVKEGRRKTKFVLEYVDGTETFTVPGNRADPVLELLLTGVLRAADVTAPDETLAGVFRFSELAVIVTETSVVKHIGADVWTDDYEVYAFADLTHLSFDRGSVATEIVIEIDGHPRRIKTPNDDARKVQQVLEKAVFHYYGVSSLEQLNAEIAPTEDAADAGGTARQSRSDIEIGDGIDPLVTDSDESDDEQSGATQSTQSQPSSTQSRTTQSDAATADAATSQSGSGSSGTSQQASGSEAQSSSQTSQQTSTQADVAALKTQLDELTAVVERQNELLESQQETIDQLIAELREGRA</sequence>
<organism evidence="4 5">
    <name type="scientific">Halorientalis brevis</name>
    <dbReference type="NCBI Taxonomy" id="1126241"/>
    <lineage>
        <taxon>Archaea</taxon>
        <taxon>Methanobacteriati</taxon>
        <taxon>Methanobacteriota</taxon>
        <taxon>Stenosarchaea group</taxon>
        <taxon>Halobacteria</taxon>
        <taxon>Halobacteriales</taxon>
        <taxon>Haloarculaceae</taxon>
        <taxon>Halorientalis</taxon>
    </lineage>
</organism>
<dbReference type="Proteomes" id="UP001597119">
    <property type="component" value="Unassembled WGS sequence"/>
</dbReference>
<gene>
    <name evidence="4" type="ORF">ACFR9U_00345</name>
</gene>
<evidence type="ECO:0000313" key="5">
    <source>
        <dbReference type="Proteomes" id="UP001597119"/>
    </source>
</evidence>
<accession>A0ABD6C7M2</accession>
<evidence type="ECO:0000256" key="2">
    <source>
        <dbReference type="SAM" id="MobiDB-lite"/>
    </source>
</evidence>
<dbReference type="Pfam" id="PF23428">
    <property type="entry name" value="DUF7115"/>
    <property type="match status" value="1"/>
</dbReference>
<comment type="caution">
    <text evidence="4">The sequence shown here is derived from an EMBL/GenBank/DDBJ whole genome shotgun (WGS) entry which is preliminary data.</text>
</comment>
<keyword evidence="5" id="KW-1185">Reference proteome</keyword>